<dbReference type="EMBL" id="MU276140">
    <property type="protein sequence ID" value="KAI0041162.1"/>
    <property type="molecule type" value="Genomic_DNA"/>
</dbReference>
<proteinExistence type="predicted"/>
<organism evidence="1 2">
    <name type="scientific">Auriscalpium vulgare</name>
    <dbReference type="NCBI Taxonomy" id="40419"/>
    <lineage>
        <taxon>Eukaryota</taxon>
        <taxon>Fungi</taxon>
        <taxon>Dikarya</taxon>
        <taxon>Basidiomycota</taxon>
        <taxon>Agaricomycotina</taxon>
        <taxon>Agaricomycetes</taxon>
        <taxon>Russulales</taxon>
        <taxon>Auriscalpiaceae</taxon>
        <taxon>Auriscalpium</taxon>
    </lineage>
</organism>
<keyword evidence="2" id="KW-1185">Reference proteome</keyword>
<protein>
    <submittedName>
        <fullName evidence="1">Uncharacterized protein</fullName>
    </submittedName>
</protein>
<dbReference type="Proteomes" id="UP000814033">
    <property type="component" value="Unassembled WGS sequence"/>
</dbReference>
<name>A0ACB8RBF8_9AGAM</name>
<gene>
    <name evidence="1" type="ORF">FA95DRAFT_767818</name>
</gene>
<accession>A0ACB8RBF8</accession>
<evidence type="ECO:0000313" key="2">
    <source>
        <dbReference type="Proteomes" id="UP000814033"/>
    </source>
</evidence>
<reference evidence="1" key="2">
    <citation type="journal article" date="2022" name="New Phytol.">
        <title>Evolutionary transition to the ectomycorrhizal habit in the genomes of a hyperdiverse lineage of mushroom-forming fungi.</title>
        <authorList>
            <person name="Looney B."/>
            <person name="Miyauchi S."/>
            <person name="Morin E."/>
            <person name="Drula E."/>
            <person name="Courty P.E."/>
            <person name="Kohler A."/>
            <person name="Kuo A."/>
            <person name="LaButti K."/>
            <person name="Pangilinan J."/>
            <person name="Lipzen A."/>
            <person name="Riley R."/>
            <person name="Andreopoulos W."/>
            <person name="He G."/>
            <person name="Johnson J."/>
            <person name="Nolan M."/>
            <person name="Tritt A."/>
            <person name="Barry K.W."/>
            <person name="Grigoriev I.V."/>
            <person name="Nagy L.G."/>
            <person name="Hibbett D."/>
            <person name="Henrissat B."/>
            <person name="Matheny P.B."/>
            <person name="Labbe J."/>
            <person name="Martin F.M."/>
        </authorList>
    </citation>
    <scope>NUCLEOTIDE SEQUENCE</scope>
    <source>
        <strain evidence="1">FP105234-sp</strain>
    </source>
</reference>
<comment type="caution">
    <text evidence="1">The sequence shown here is derived from an EMBL/GenBank/DDBJ whole genome shotgun (WGS) entry which is preliminary data.</text>
</comment>
<reference evidence="1" key="1">
    <citation type="submission" date="2021-02" db="EMBL/GenBank/DDBJ databases">
        <authorList>
            <consortium name="DOE Joint Genome Institute"/>
            <person name="Ahrendt S."/>
            <person name="Looney B.P."/>
            <person name="Miyauchi S."/>
            <person name="Morin E."/>
            <person name="Drula E."/>
            <person name="Courty P.E."/>
            <person name="Chicoki N."/>
            <person name="Fauchery L."/>
            <person name="Kohler A."/>
            <person name="Kuo A."/>
            <person name="Labutti K."/>
            <person name="Pangilinan J."/>
            <person name="Lipzen A."/>
            <person name="Riley R."/>
            <person name="Andreopoulos W."/>
            <person name="He G."/>
            <person name="Johnson J."/>
            <person name="Barry K.W."/>
            <person name="Grigoriev I.V."/>
            <person name="Nagy L."/>
            <person name="Hibbett D."/>
            <person name="Henrissat B."/>
            <person name="Matheny P.B."/>
            <person name="Labbe J."/>
            <person name="Martin F."/>
        </authorList>
    </citation>
    <scope>NUCLEOTIDE SEQUENCE</scope>
    <source>
        <strain evidence="1">FP105234-sp</strain>
    </source>
</reference>
<evidence type="ECO:0000313" key="1">
    <source>
        <dbReference type="EMBL" id="KAI0041162.1"/>
    </source>
</evidence>
<sequence>MRSPEEGKKARRRRNSFHLIESSSEDSDGQTSNSDAPRPGPVPASPTPAVRGPLPSPADCPPPCPAAATRSGRVPRVPWRFPYFPHSRGPYQVPIPPVAHRTTRSPGDRAHSVRVGQNSRRTGGGSSAHYGASRSNSKGSRPLPSRFRYPARGALALLLRRARYPRHWPPVARFGIQKWADLRARGPRTGSWGWRWSGDGDDAGGVAPHPGDVA</sequence>